<proteinExistence type="predicted"/>
<reference evidence="1 2" key="1">
    <citation type="journal article" date="2013" name="Genome Biol.">
        <title>The genome sequence of the most widely cultivated cacao type and its use to identify candidate genes regulating pod color.</title>
        <authorList>
            <person name="Motamayor J.C."/>
            <person name="Mockaitis K."/>
            <person name="Schmutz J."/>
            <person name="Haiminen N."/>
            <person name="Iii D.L."/>
            <person name="Cornejo O."/>
            <person name="Findley S.D."/>
            <person name="Zheng P."/>
            <person name="Utro F."/>
            <person name="Royaert S."/>
            <person name="Saski C."/>
            <person name="Jenkins J."/>
            <person name="Podicheti R."/>
            <person name="Zhao M."/>
            <person name="Scheffler B.E."/>
            <person name="Stack J.C."/>
            <person name="Feltus F.A."/>
            <person name="Mustiga G.M."/>
            <person name="Amores F."/>
            <person name="Phillips W."/>
            <person name="Marelli J.P."/>
            <person name="May G.D."/>
            <person name="Shapiro H."/>
            <person name="Ma J."/>
            <person name="Bustamante C.D."/>
            <person name="Schnell R.J."/>
            <person name="Main D."/>
            <person name="Gilbert D."/>
            <person name="Parida L."/>
            <person name="Kuhn D.N."/>
        </authorList>
    </citation>
    <scope>NUCLEOTIDE SEQUENCE [LARGE SCALE GENOMIC DNA]</scope>
    <source>
        <strain evidence="2">cv. Matina 1-6</strain>
    </source>
</reference>
<evidence type="ECO:0008006" key="3">
    <source>
        <dbReference type="Google" id="ProtNLM"/>
    </source>
</evidence>
<dbReference type="Gene3D" id="2.40.70.10">
    <property type="entry name" value="Acid Proteases"/>
    <property type="match status" value="1"/>
</dbReference>
<evidence type="ECO:0000313" key="2">
    <source>
        <dbReference type="Proteomes" id="UP000026915"/>
    </source>
</evidence>
<dbReference type="OMA" id="YASIECR"/>
<dbReference type="InterPro" id="IPR032567">
    <property type="entry name" value="RTL1-rel"/>
</dbReference>
<dbReference type="Proteomes" id="UP000026915">
    <property type="component" value="Chromosome 5"/>
</dbReference>
<sequence length="182" mass="20429">MKKSCSMAHQLQGSAFGSTQPASFAALVTASFDRDASRSRGRVVSSTFSICDMNARVLFNPGFTHSFVSPCFAPRLGKERVMKEEQLVVSTPLREVFVAKWEYRSCVVRVEQKDTLVNLVQLDTLDFDVILGMDWLSPYHASMDCYHKLIRFDFPSEPSVSIKGDRSNAPTNLISVMSTRVY</sequence>
<dbReference type="EMBL" id="CM001883">
    <property type="protein sequence ID" value="EOY08583.1"/>
    <property type="molecule type" value="Genomic_DNA"/>
</dbReference>
<dbReference type="Gramene" id="EOY08583">
    <property type="protein sequence ID" value="EOY08583"/>
    <property type="gene ID" value="TCM_023267"/>
</dbReference>
<gene>
    <name evidence="1" type="ORF">TCM_023267</name>
</gene>
<dbReference type="PANTHER" id="PTHR15503">
    <property type="entry name" value="LDOC1 RELATED"/>
    <property type="match status" value="1"/>
</dbReference>
<dbReference type="InParanoid" id="A0A061EV90"/>
<keyword evidence="2" id="KW-1185">Reference proteome</keyword>
<dbReference type="InterPro" id="IPR021109">
    <property type="entry name" value="Peptidase_aspartic_dom_sf"/>
</dbReference>
<dbReference type="CDD" id="cd00303">
    <property type="entry name" value="retropepsin_like"/>
    <property type="match status" value="1"/>
</dbReference>
<dbReference type="eggNOG" id="ENOG502SSPU">
    <property type="taxonomic scope" value="Eukaryota"/>
</dbReference>
<name>A0A061EV90_THECC</name>
<evidence type="ECO:0000313" key="1">
    <source>
        <dbReference type="EMBL" id="EOY08583.1"/>
    </source>
</evidence>
<dbReference type="AlphaFoldDB" id="A0A061EV90"/>
<dbReference type="HOGENOM" id="CLU_138220_0_0_1"/>
<protein>
    <recommendedName>
        <fullName evidence="3">Gag protease polyprotein</fullName>
    </recommendedName>
</protein>
<organism evidence="1 2">
    <name type="scientific">Theobroma cacao</name>
    <name type="common">Cacao</name>
    <name type="synonym">Cocoa</name>
    <dbReference type="NCBI Taxonomy" id="3641"/>
    <lineage>
        <taxon>Eukaryota</taxon>
        <taxon>Viridiplantae</taxon>
        <taxon>Streptophyta</taxon>
        <taxon>Embryophyta</taxon>
        <taxon>Tracheophyta</taxon>
        <taxon>Spermatophyta</taxon>
        <taxon>Magnoliopsida</taxon>
        <taxon>eudicotyledons</taxon>
        <taxon>Gunneridae</taxon>
        <taxon>Pentapetalae</taxon>
        <taxon>rosids</taxon>
        <taxon>malvids</taxon>
        <taxon>Malvales</taxon>
        <taxon>Malvaceae</taxon>
        <taxon>Byttnerioideae</taxon>
        <taxon>Theobroma</taxon>
    </lineage>
</organism>
<accession>A0A061EV90</accession>
<dbReference type="Pfam" id="PF08284">
    <property type="entry name" value="RVP_2"/>
    <property type="match status" value="1"/>
</dbReference>
<dbReference type="PANTHER" id="PTHR15503:SF45">
    <property type="entry name" value="RNA-DIRECTED DNA POLYMERASE HOMOLOG"/>
    <property type="match status" value="1"/>
</dbReference>
<dbReference type="SUPFAM" id="SSF50630">
    <property type="entry name" value="Acid proteases"/>
    <property type="match status" value="1"/>
</dbReference>